<gene>
    <name evidence="7" type="ORF">H0484_05145</name>
</gene>
<keyword evidence="7" id="KW-0223">Dioxygenase</keyword>
<evidence type="ECO:0000256" key="3">
    <source>
        <dbReference type="ARBA" id="ARBA00023002"/>
    </source>
</evidence>
<keyword evidence="3" id="KW-0560">Oxidoreductase</keyword>
<dbReference type="Gene3D" id="2.102.10.10">
    <property type="entry name" value="Rieske [2Fe-2S] iron-sulphur domain"/>
    <property type="match status" value="1"/>
</dbReference>
<dbReference type="GO" id="GO:0051213">
    <property type="term" value="F:dioxygenase activity"/>
    <property type="evidence" value="ECO:0007669"/>
    <property type="project" value="UniProtKB-KW"/>
</dbReference>
<keyword evidence="5" id="KW-0411">Iron-sulfur</keyword>
<evidence type="ECO:0000256" key="1">
    <source>
        <dbReference type="ARBA" id="ARBA00022714"/>
    </source>
</evidence>
<dbReference type="PROSITE" id="PS51296">
    <property type="entry name" value="RIESKE"/>
    <property type="match status" value="1"/>
</dbReference>
<evidence type="ECO:0000256" key="5">
    <source>
        <dbReference type="ARBA" id="ARBA00023014"/>
    </source>
</evidence>
<organism evidence="7 8">
    <name type="scientific">Mesopusillimonas faecipullorum</name>
    <dbReference type="NCBI Taxonomy" id="2755040"/>
    <lineage>
        <taxon>Bacteria</taxon>
        <taxon>Pseudomonadati</taxon>
        <taxon>Pseudomonadota</taxon>
        <taxon>Betaproteobacteria</taxon>
        <taxon>Burkholderiales</taxon>
        <taxon>Alcaligenaceae</taxon>
        <taxon>Mesopusillimonas</taxon>
    </lineage>
</organism>
<accession>A0ABS8CAV1</accession>
<feature type="domain" description="Rieske" evidence="6">
    <location>
        <begin position="22"/>
        <end position="125"/>
    </location>
</feature>
<dbReference type="InterPro" id="IPR044043">
    <property type="entry name" value="VanA_C_cat"/>
</dbReference>
<proteinExistence type="predicted"/>
<sequence length="347" mass="39200">MTTTPSEAEIDAVLARGIKNRWYAICPSGFVTAKPTSLRRLGYRLVLWRDAEGTPYALEDHCPHRGAPLSVGVPLGNKIACGYHGVQVRHDGTVVSVPGSPGCKLEGSRPTLAFHLKESNGVIFLYNTDKNIDNPPPLNLPEQLISDEYSGFLCYTEWAGDYRYVIDNVMDPMHGTFLHKQSHSMSVGAQASKFQLRDTEHGFIFEKANQRDVNFDWSEFADTGLHWLRLDIPYPNTGGPGGSFVIIGCYTPIAPNVAAVFHWRMRKVSGWQRDVWRFLYKNRLEARHWAVLEQDREVLEVMDPDANKREILYQHDVGIVRTRRQLRQLAIQQLQAEAVQTPEAATA</sequence>
<dbReference type="PANTHER" id="PTHR21266">
    <property type="entry name" value="IRON-SULFUR DOMAIN CONTAINING PROTEIN"/>
    <property type="match status" value="1"/>
</dbReference>
<dbReference type="EMBL" id="JACDXW010000002">
    <property type="protein sequence ID" value="MCB5363140.1"/>
    <property type="molecule type" value="Genomic_DNA"/>
</dbReference>
<evidence type="ECO:0000259" key="6">
    <source>
        <dbReference type="PROSITE" id="PS51296"/>
    </source>
</evidence>
<dbReference type="Pfam" id="PF19112">
    <property type="entry name" value="VanA_C"/>
    <property type="match status" value="1"/>
</dbReference>
<keyword evidence="2" id="KW-0479">Metal-binding</keyword>
<dbReference type="InterPro" id="IPR017941">
    <property type="entry name" value="Rieske_2Fe-2S"/>
</dbReference>
<evidence type="ECO:0000256" key="4">
    <source>
        <dbReference type="ARBA" id="ARBA00023004"/>
    </source>
</evidence>
<evidence type="ECO:0000313" key="8">
    <source>
        <dbReference type="Proteomes" id="UP000776983"/>
    </source>
</evidence>
<dbReference type="InterPro" id="IPR036922">
    <property type="entry name" value="Rieske_2Fe-2S_sf"/>
</dbReference>
<keyword evidence="1" id="KW-0001">2Fe-2S</keyword>
<dbReference type="RefSeq" id="WP_226953381.1">
    <property type="nucleotide sequence ID" value="NZ_JACDXW010000002.1"/>
</dbReference>
<dbReference type="PANTHER" id="PTHR21266:SF60">
    <property type="entry name" value="3-KETOSTEROID-9-ALPHA-MONOOXYGENASE, OXYGENASE COMPONENT"/>
    <property type="match status" value="1"/>
</dbReference>
<keyword evidence="4" id="KW-0408">Iron</keyword>
<protein>
    <submittedName>
        <fullName evidence="7">Aromatic ring-hydroxylating dioxygenase subunit alpha</fullName>
    </submittedName>
</protein>
<name>A0ABS8CAV1_9BURK</name>
<dbReference type="SUPFAM" id="SSF50022">
    <property type="entry name" value="ISP domain"/>
    <property type="match status" value="1"/>
</dbReference>
<comment type="caution">
    <text evidence="7">The sequence shown here is derived from an EMBL/GenBank/DDBJ whole genome shotgun (WGS) entry which is preliminary data.</text>
</comment>
<evidence type="ECO:0000313" key="7">
    <source>
        <dbReference type="EMBL" id="MCB5363140.1"/>
    </source>
</evidence>
<keyword evidence="8" id="KW-1185">Reference proteome</keyword>
<dbReference type="Pfam" id="PF00355">
    <property type="entry name" value="Rieske"/>
    <property type="match status" value="1"/>
</dbReference>
<evidence type="ECO:0000256" key="2">
    <source>
        <dbReference type="ARBA" id="ARBA00022723"/>
    </source>
</evidence>
<dbReference type="Proteomes" id="UP000776983">
    <property type="component" value="Unassembled WGS sequence"/>
</dbReference>
<dbReference type="InterPro" id="IPR050584">
    <property type="entry name" value="Cholesterol_7-desaturase"/>
</dbReference>
<dbReference type="Gene3D" id="3.90.380.10">
    <property type="entry name" value="Naphthalene 1,2-dioxygenase Alpha Subunit, Chain A, domain 1"/>
    <property type="match status" value="1"/>
</dbReference>
<dbReference type="SUPFAM" id="SSF55961">
    <property type="entry name" value="Bet v1-like"/>
    <property type="match status" value="1"/>
</dbReference>
<reference evidence="7 8" key="1">
    <citation type="submission" date="2020-07" db="EMBL/GenBank/DDBJ databases">
        <title>Pusillimonas sp. nov., isolated from poultry manure in Taiwan.</title>
        <authorList>
            <person name="Lin S.-Y."/>
            <person name="Tang Y.-S."/>
            <person name="Young C.-C."/>
        </authorList>
    </citation>
    <scope>NUCLEOTIDE SEQUENCE [LARGE SCALE GENOMIC DNA]</scope>
    <source>
        <strain evidence="7 8">CC-YST705</strain>
    </source>
</reference>